<dbReference type="Gene3D" id="3.40.395.10">
    <property type="entry name" value="Adenoviral Proteinase, Chain A"/>
    <property type="match status" value="1"/>
</dbReference>
<dbReference type="InterPro" id="IPR003653">
    <property type="entry name" value="Peptidase_C48_C"/>
</dbReference>
<gene>
    <name evidence="7" type="ORF">Pmar_PMAR026589</name>
</gene>
<evidence type="ECO:0000313" key="7">
    <source>
        <dbReference type="EMBL" id="EER05155.1"/>
    </source>
</evidence>
<dbReference type="GO" id="GO:0016929">
    <property type="term" value="F:deSUMOylase activity"/>
    <property type="evidence" value="ECO:0007669"/>
    <property type="project" value="TreeGrafter"/>
</dbReference>
<dbReference type="GO" id="GO:0006508">
    <property type="term" value="P:proteolysis"/>
    <property type="evidence" value="ECO:0007669"/>
    <property type="project" value="UniProtKB-KW"/>
</dbReference>
<feature type="domain" description="Ubiquitin-like protease family profile" evidence="6">
    <location>
        <begin position="268"/>
        <end position="447"/>
    </location>
</feature>
<evidence type="ECO:0000256" key="1">
    <source>
        <dbReference type="ARBA" id="ARBA00005234"/>
    </source>
</evidence>
<dbReference type="InterPro" id="IPR038765">
    <property type="entry name" value="Papain-like_cys_pep_sf"/>
</dbReference>
<evidence type="ECO:0000256" key="3">
    <source>
        <dbReference type="ARBA" id="ARBA00022801"/>
    </source>
</evidence>
<accession>C5LDZ1</accession>
<dbReference type="AlphaFoldDB" id="C5LDZ1"/>
<evidence type="ECO:0000259" key="6">
    <source>
        <dbReference type="PROSITE" id="PS50600"/>
    </source>
</evidence>
<reference evidence="7 8" key="1">
    <citation type="submission" date="2008-07" db="EMBL/GenBank/DDBJ databases">
        <authorList>
            <person name="El-Sayed N."/>
            <person name="Caler E."/>
            <person name="Inman J."/>
            <person name="Amedeo P."/>
            <person name="Hass B."/>
            <person name="Wortman J."/>
        </authorList>
    </citation>
    <scope>NUCLEOTIDE SEQUENCE [LARGE SCALE GENOMIC DNA]</scope>
    <source>
        <strain evidence="8">ATCC 50983 / TXsc</strain>
    </source>
</reference>
<protein>
    <submittedName>
        <fullName evidence="7">Sentrin-specific protease, putative</fullName>
    </submittedName>
</protein>
<feature type="region of interest" description="Disordered" evidence="5">
    <location>
        <begin position="1"/>
        <end position="28"/>
    </location>
</feature>
<sequence length="482" mass="55151">MNSVWRPPHTTLHSKNANRNSHLGRRVSTDNNGVLLDIEACLPSYHLFMDTFPGPPATSVNLESAVCRRLSLGNIPASNRGPSLMKRRASDPALALLSIDRTDEAEWQRRMDDLQMRNDILTSACLHSLQFNGGTVNDHHAVQMVERRPKVAFNSGIKEIMTRRRSWRNQTPETCPAMKYTSVKQDAEQNKPSKEYTLDEYRQAAEQSAASEGYIVKMEEFEKKKTDLQEDYNKLKTQELSLRKDNEKKADGMHLYRSELLAPKQYNIDITAHALSCLQQGRWLNDEVVNYYFMMLQDRSDRHKGKLPRAFLWNSFFWQKLSSNATGAYSYKSVARWSKRRHADIFSFDMMIVPIHVGKTHWALGVVDLKDCTLSYYDSLGASHPKFYDYISRYIEDEHKDKGSNAPLRKPSEWQRRDAVITPTCTVPRQNNSNDCGVFMCMFAEAVSGGRSITEVSQDLIPDMRYKMACQISAGSIPGPID</sequence>
<evidence type="ECO:0000256" key="2">
    <source>
        <dbReference type="ARBA" id="ARBA00022670"/>
    </source>
</evidence>
<dbReference type="PROSITE" id="PS50600">
    <property type="entry name" value="ULP_PROTEASE"/>
    <property type="match status" value="1"/>
</dbReference>
<dbReference type="EMBL" id="GG681070">
    <property type="protein sequence ID" value="EER05155.1"/>
    <property type="molecule type" value="Genomic_DNA"/>
</dbReference>
<proteinExistence type="inferred from homology"/>
<evidence type="ECO:0000256" key="5">
    <source>
        <dbReference type="SAM" id="MobiDB-lite"/>
    </source>
</evidence>
<dbReference type="PANTHER" id="PTHR12606:SF153">
    <property type="entry name" value="ULP1 PROTEASE FAMILY, CARBOXY-TERMINAL DOMAIN PROTEIN"/>
    <property type="match status" value="1"/>
</dbReference>
<feature type="compositionally biased region" description="Polar residues" evidence="5">
    <location>
        <begin position="11"/>
        <end position="21"/>
    </location>
</feature>
<dbReference type="OrthoDB" id="198735at2759"/>
<evidence type="ECO:0000256" key="4">
    <source>
        <dbReference type="ARBA" id="ARBA00022807"/>
    </source>
</evidence>
<dbReference type="SUPFAM" id="SSF54001">
    <property type="entry name" value="Cysteine proteinases"/>
    <property type="match status" value="1"/>
</dbReference>
<dbReference type="GeneID" id="9050693"/>
<dbReference type="Pfam" id="PF02902">
    <property type="entry name" value="Peptidase_C48"/>
    <property type="match status" value="1"/>
</dbReference>
<dbReference type="GO" id="GO:0005634">
    <property type="term" value="C:nucleus"/>
    <property type="evidence" value="ECO:0007669"/>
    <property type="project" value="TreeGrafter"/>
</dbReference>
<dbReference type="RefSeq" id="XP_002773339.1">
    <property type="nucleotide sequence ID" value="XM_002773293.1"/>
</dbReference>
<comment type="similarity">
    <text evidence="1">Belongs to the peptidase C48 family.</text>
</comment>
<organism evidence="8">
    <name type="scientific">Perkinsus marinus (strain ATCC 50983 / TXsc)</name>
    <dbReference type="NCBI Taxonomy" id="423536"/>
    <lineage>
        <taxon>Eukaryota</taxon>
        <taxon>Sar</taxon>
        <taxon>Alveolata</taxon>
        <taxon>Perkinsozoa</taxon>
        <taxon>Perkinsea</taxon>
        <taxon>Perkinsida</taxon>
        <taxon>Perkinsidae</taxon>
        <taxon>Perkinsus</taxon>
    </lineage>
</organism>
<keyword evidence="3" id="KW-0378">Hydrolase</keyword>
<name>C5LDZ1_PERM5</name>
<dbReference type="Proteomes" id="UP000007800">
    <property type="component" value="Unassembled WGS sequence"/>
</dbReference>
<keyword evidence="4" id="KW-0788">Thiol protease</keyword>
<dbReference type="GO" id="GO:0016926">
    <property type="term" value="P:protein desumoylation"/>
    <property type="evidence" value="ECO:0007669"/>
    <property type="project" value="TreeGrafter"/>
</dbReference>
<keyword evidence="8" id="KW-1185">Reference proteome</keyword>
<keyword evidence="2 7" id="KW-0645">Protease</keyword>
<evidence type="ECO:0000313" key="8">
    <source>
        <dbReference type="Proteomes" id="UP000007800"/>
    </source>
</evidence>
<dbReference type="InParanoid" id="C5LDZ1"/>
<dbReference type="PANTHER" id="PTHR12606">
    <property type="entry name" value="SENTRIN/SUMO-SPECIFIC PROTEASE"/>
    <property type="match status" value="1"/>
</dbReference>